<dbReference type="FunFam" id="3.90.79.10:FF:000035">
    <property type="entry name" value="Uridine diphosphate glucose pyrophosphatase"/>
    <property type="match status" value="1"/>
</dbReference>
<evidence type="ECO:0000313" key="15">
    <source>
        <dbReference type="Proteomes" id="UP000009046"/>
    </source>
</evidence>
<keyword evidence="6" id="KW-0460">Magnesium</keyword>
<dbReference type="Gene3D" id="3.90.79.10">
    <property type="entry name" value="Nucleoside Triphosphate Pyrophosphohydrolase"/>
    <property type="match status" value="1"/>
</dbReference>
<dbReference type="STRING" id="121224.E0VSI5"/>
<evidence type="ECO:0000313" key="13">
    <source>
        <dbReference type="EMBL" id="EEB16341.1"/>
    </source>
</evidence>
<dbReference type="OMA" id="CLLYHKQ"/>
<dbReference type="VEuPathDB" id="VectorBase:PHUM419690"/>
<dbReference type="CDD" id="cd18887">
    <property type="entry name" value="NUDIX_UGPPase_Nudt14"/>
    <property type="match status" value="1"/>
</dbReference>
<organism>
    <name type="scientific">Pediculus humanus subsp. corporis</name>
    <name type="common">Body louse</name>
    <dbReference type="NCBI Taxonomy" id="121224"/>
    <lineage>
        <taxon>Eukaryota</taxon>
        <taxon>Metazoa</taxon>
        <taxon>Ecdysozoa</taxon>
        <taxon>Arthropoda</taxon>
        <taxon>Hexapoda</taxon>
        <taxon>Insecta</taxon>
        <taxon>Pterygota</taxon>
        <taxon>Neoptera</taxon>
        <taxon>Paraneoptera</taxon>
        <taxon>Psocodea</taxon>
        <taxon>Troctomorpha</taxon>
        <taxon>Phthiraptera</taxon>
        <taxon>Anoplura</taxon>
        <taxon>Pediculidae</taxon>
        <taxon>Pediculus</taxon>
    </lineage>
</organism>
<reference evidence="13" key="1">
    <citation type="submission" date="2007-04" db="EMBL/GenBank/DDBJ databases">
        <title>Annotation of Pediculus humanus corporis strain USDA.</title>
        <authorList>
            <person name="Kirkness E."/>
            <person name="Hannick L."/>
            <person name="Hass B."/>
            <person name="Bruggner R."/>
            <person name="Lawson D."/>
            <person name="Bidwell S."/>
            <person name="Joardar V."/>
            <person name="Caler E."/>
            <person name="Walenz B."/>
            <person name="Inman J."/>
            <person name="Schobel S."/>
            <person name="Galinsky K."/>
            <person name="Amedeo P."/>
            <person name="Strausberg R."/>
        </authorList>
    </citation>
    <scope>NUCLEOTIDE SEQUENCE</scope>
    <source>
        <strain evidence="13">USDA</strain>
    </source>
</reference>
<comment type="cofactor">
    <cofactor evidence="1">
        <name>Mg(2+)</name>
        <dbReference type="ChEBI" id="CHEBI:18420"/>
    </cofactor>
</comment>
<accession>E0VSI5</accession>
<dbReference type="GO" id="GO:0006753">
    <property type="term" value="P:nucleoside phosphate metabolic process"/>
    <property type="evidence" value="ECO:0007669"/>
    <property type="project" value="TreeGrafter"/>
</dbReference>
<evidence type="ECO:0000256" key="8">
    <source>
        <dbReference type="ARBA" id="ARBA00054674"/>
    </source>
</evidence>
<comment type="subunit">
    <text evidence="3">Homodimer.</text>
</comment>
<comment type="subcellular location">
    <subcellularLocation>
        <location evidence="2">Cytoplasm</location>
    </subcellularLocation>
</comment>
<dbReference type="FunCoup" id="E0VSI5">
    <property type="interactions" value="344"/>
</dbReference>
<dbReference type="SUPFAM" id="SSF55811">
    <property type="entry name" value="Nudix"/>
    <property type="match status" value="1"/>
</dbReference>
<evidence type="ECO:0000256" key="3">
    <source>
        <dbReference type="ARBA" id="ARBA00011738"/>
    </source>
</evidence>
<dbReference type="EC" id="3.6.1.45" evidence="9"/>
<dbReference type="PROSITE" id="PS51462">
    <property type="entry name" value="NUDIX"/>
    <property type="match status" value="1"/>
</dbReference>
<dbReference type="PANTHER" id="PTHR11839:SF15">
    <property type="entry name" value="URIDINE DIPHOSPHATE GLUCOSE PYROPHOSPHATASE NUDT14"/>
    <property type="match status" value="1"/>
</dbReference>
<dbReference type="KEGG" id="phu:Phum_PHUM419690"/>
<evidence type="ECO:0000313" key="14">
    <source>
        <dbReference type="EnsemblMetazoa" id="PHUM419690-PA"/>
    </source>
</evidence>
<dbReference type="GO" id="GO:0005737">
    <property type="term" value="C:cytoplasm"/>
    <property type="evidence" value="ECO:0007669"/>
    <property type="project" value="UniProtKB-SubCell"/>
</dbReference>
<dbReference type="CTD" id="8234458"/>
<keyword evidence="15" id="KW-1185">Reference proteome</keyword>
<dbReference type="eggNOG" id="KOG4432">
    <property type="taxonomic scope" value="Eukaryota"/>
</dbReference>
<evidence type="ECO:0000256" key="11">
    <source>
        <dbReference type="ARBA" id="ARBA00080475"/>
    </source>
</evidence>
<name>E0VSI5_PEDHC</name>
<dbReference type="RefSeq" id="XP_002429079.1">
    <property type="nucleotide sequence ID" value="XM_002429034.1"/>
</dbReference>
<dbReference type="NCBIfam" id="TIGR00052">
    <property type="entry name" value="nudix-type nucleoside diphosphatase, YffH/AdpP family"/>
    <property type="match status" value="1"/>
</dbReference>
<feature type="domain" description="Nudix hydrolase" evidence="12">
    <location>
        <begin position="43"/>
        <end position="200"/>
    </location>
</feature>
<dbReference type="GO" id="GO:0008768">
    <property type="term" value="F:UDP-sugar diphosphatase activity"/>
    <property type="evidence" value="ECO:0007669"/>
    <property type="project" value="UniProtKB-EC"/>
</dbReference>
<proteinExistence type="predicted"/>
<evidence type="ECO:0000256" key="7">
    <source>
        <dbReference type="ARBA" id="ARBA00051086"/>
    </source>
</evidence>
<dbReference type="InParanoid" id="E0VSI5"/>
<keyword evidence="5 13" id="KW-0378">Hydrolase</keyword>
<evidence type="ECO:0000256" key="4">
    <source>
        <dbReference type="ARBA" id="ARBA00022490"/>
    </source>
</evidence>
<dbReference type="PANTHER" id="PTHR11839">
    <property type="entry name" value="UDP/ADP-SUGAR PYROPHOSPHATASE"/>
    <property type="match status" value="1"/>
</dbReference>
<dbReference type="GeneID" id="8234458"/>
<dbReference type="EMBL" id="DS235751">
    <property type="protein sequence ID" value="EEB16341.1"/>
    <property type="molecule type" value="Genomic_DNA"/>
</dbReference>
<dbReference type="GO" id="GO:0019693">
    <property type="term" value="P:ribose phosphate metabolic process"/>
    <property type="evidence" value="ECO:0007669"/>
    <property type="project" value="TreeGrafter"/>
</dbReference>
<dbReference type="InterPro" id="IPR004385">
    <property type="entry name" value="NDP_pyrophosphatase"/>
</dbReference>
<dbReference type="HOGENOM" id="CLU_062658_1_0_1"/>
<dbReference type="AlphaFoldDB" id="E0VSI5"/>
<keyword evidence="4" id="KW-0963">Cytoplasm</keyword>
<comment type="function">
    <text evidence="8">Hydrolyzes UDP-glucose to glucose 1-phosphate and UMP and ADP-ribose to ribose 5-phosphate and AMP. The physiological substrate is probably UDP-glucose. Poor activity on other substrates such as ADP-glucose, CDP-glucose, GDP-glucose and GDP-mannose.</text>
</comment>
<dbReference type="OrthoDB" id="10249920at2759"/>
<sequence>MNLKVNDNISEMKISTLTESMYLKPMRAEFQINGKQKYWDFLHIHDSVSILIYNTNRKVLVFVRQFRPALYLSQVPDKKSGTIIDTQKYNLLNGYSLELCSGLVDKTGKIVDIAKDEILEECGYDVPVNSLKKLFSFRGVGITGQLQTLYYVEVNDDQKVSSGGGLREEGEFIEVVELTIPEVKNYINSKDMMSPPAFLAAVQWFFQNIKHE</sequence>
<evidence type="ECO:0000259" key="12">
    <source>
        <dbReference type="PROSITE" id="PS51462"/>
    </source>
</evidence>
<evidence type="ECO:0000256" key="10">
    <source>
        <dbReference type="ARBA" id="ARBA00071467"/>
    </source>
</evidence>
<gene>
    <name evidence="14" type="primary">8234458</name>
    <name evidence="13" type="ORF">Phum_PHUM419690</name>
</gene>
<dbReference type="GO" id="GO:0046872">
    <property type="term" value="F:metal ion binding"/>
    <property type="evidence" value="ECO:0007669"/>
    <property type="project" value="InterPro"/>
</dbReference>
<dbReference type="EnsemblMetazoa" id="PHUM419690-RA">
    <property type="protein sequence ID" value="PHUM419690-PA"/>
    <property type="gene ID" value="PHUM419690"/>
</dbReference>
<dbReference type="EMBL" id="AAZO01005141">
    <property type="status" value="NOT_ANNOTATED_CDS"/>
    <property type="molecule type" value="Genomic_DNA"/>
</dbReference>
<evidence type="ECO:0000256" key="2">
    <source>
        <dbReference type="ARBA" id="ARBA00004496"/>
    </source>
</evidence>
<dbReference type="InterPro" id="IPR015797">
    <property type="entry name" value="NUDIX_hydrolase-like_dom_sf"/>
</dbReference>
<protein>
    <recommendedName>
        <fullName evidence="10">Uridine diphosphate glucose pyrophosphatase NUDT14</fullName>
        <ecNumber evidence="9">3.6.1.45</ecNumber>
    </recommendedName>
    <alternativeName>
        <fullName evidence="11">Nucleoside diphosphate-linked moiety X motif 14</fullName>
    </alternativeName>
</protein>
<reference evidence="14" key="3">
    <citation type="submission" date="2021-02" db="UniProtKB">
        <authorList>
            <consortium name="EnsemblMetazoa"/>
        </authorList>
    </citation>
    <scope>IDENTIFICATION</scope>
    <source>
        <strain evidence="14">USDA</strain>
    </source>
</reference>
<dbReference type="InterPro" id="IPR000086">
    <property type="entry name" value="NUDIX_hydrolase_dom"/>
</dbReference>
<evidence type="ECO:0000256" key="9">
    <source>
        <dbReference type="ARBA" id="ARBA00066480"/>
    </source>
</evidence>
<comment type="catalytic activity">
    <reaction evidence="7">
        <text>UDP-sugar + H2O = UMP + alpha-D-aldose 1-phosphate.</text>
        <dbReference type="EC" id="3.6.1.45"/>
    </reaction>
</comment>
<dbReference type="Proteomes" id="UP000009046">
    <property type="component" value="Unassembled WGS sequence"/>
</dbReference>
<evidence type="ECO:0000256" key="1">
    <source>
        <dbReference type="ARBA" id="ARBA00001946"/>
    </source>
</evidence>
<evidence type="ECO:0000256" key="5">
    <source>
        <dbReference type="ARBA" id="ARBA00022801"/>
    </source>
</evidence>
<evidence type="ECO:0000256" key="6">
    <source>
        <dbReference type="ARBA" id="ARBA00022842"/>
    </source>
</evidence>
<reference evidence="13" key="2">
    <citation type="submission" date="2007-04" db="EMBL/GenBank/DDBJ databases">
        <title>The genome of the human body louse.</title>
        <authorList>
            <consortium name="The Human Body Louse Genome Consortium"/>
            <person name="Kirkness E."/>
            <person name="Walenz B."/>
            <person name="Hass B."/>
            <person name="Bruggner R."/>
            <person name="Strausberg R."/>
        </authorList>
    </citation>
    <scope>NUCLEOTIDE SEQUENCE</scope>
    <source>
        <strain evidence="13">USDA</strain>
    </source>
</reference>